<comment type="caution">
    <text evidence="2">The sequence shown here is derived from an EMBL/GenBank/DDBJ whole genome shotgun (WGS) entry which is preliminary data.</text>
</comment>
<evidence type="ECO:0000256" key="1">
    <source>
        <dbReference type="SAM" id="Phobius"/>
    </source>
</evidence>
<dbReference type="AlphaFoldDB" id="A0A829GER4"/>
<organism evidence="2 3">
    <name type="scientific">Lacticaseibacillus paracasei subsp. paracasei Lpp123</name>
    <dbReference type="NCBI Taxonomy" id="1256201"/>
    <lineage>
        <taxon>Bacteria</taxon>
        <taxon>Bacillati</taxon>
        <taxon>Bacillota</taxon>
        <taxon>Bacilli</taxon>
        <taxon>Lactobacillales</taxon>
        <taxon>Lactobacillaceae</taxon>
        <taxon>Lacticaseibacillus</taxon>
    </lineage>
</organism>
<name>A0A829GER4_LACPA</name>
<keyword evidence="1" id="KW-1133">Transmembrane helix</keyword>
<keyword evidence="1" id="KW-0472">Membrane</keyword>
<keyword evidence="1" id="KW-0812">Transmembrane</keyword>
<accession>A0A829GER4</accession>
<feature type="transmembrane region" description="Helical" evidence="1">
    <location>
        <begin position="128"/>
        <end position="150"/>
    </location>
</feature>
<dbReference type="Proteomes" id="UP000014316">
    <property type="component" value="Unassembled WGS sequence"/>
</dbReference>
<reference evidence="2 3" key="1">
    <citation type="journal article" date="2013" name="PLoS ONE">
        <title>Lactobacillus paracasei comparative genomics: towards species pan-genome definition and exploitation of diversity.</title>
        <authorList>
            <person name="Smokvina T."/>
            <person name="Wels M."/>
            <person name="Polka J."/>
            <person name="Chervaux C."/>
            <person name="Brisse S."/>
            <person name="Boekhorst J."/>
            <person name="van Hylckama Vlieg J.E."/>
            <person name="Siezen R.J."/>
        </authorList>
    </citation>
    <scope>NUCLEOTIDE SEQUENCE [LARGE SCALE GENOMIC DNA]</scope>
    <source>
        <strain evidence="2 3">Lpp123</strain>
    </source>
</reference>
<evidence type="ECO:0000313" key="3">
    <source>
        <dbReference type="Proteomes" id="UP000014316"/>
    </source>
</evidence>
<gene>
    <name evidence="2" type="ORF">Lpp123_10926</name>
</gene>
<evidence type="ECO:0000313" key="2">
    <source>
        <dbReference type="EMBL" id="EPC52347.1"/>
    </source>
</evidence>
<proteinExistence type="predicted"/>
<protein>
    <submittedName>
        <fullName evidence="2">Transposase</fullName>
    </submittedName>
</protein>
<dbReference type="EMBL" id="ANJW01000652">
    <property type="protein sequence ID" value="EPC52347.1"/>
    <property type="molecule type" value="Genomic_DNA"/>
</dbReference>
<sequence length="184" mass="20417">MTAAELKRAATLMSKCDGQFLESLVNQNRKNVVRVEEVIGNIASSGENLKLAKRDHFQLYSKLYLIISTDQGLQSRLGTSTKMPVCLFALQILWTRELRETVKKIRAAIKAGLITLTRIIVMNVHSSYVGTVVAGMIAVVVGMVISNTFFDEGGEGYYASRNLLSRHSVSDTLSMQVTLNNNRF</sequence>